<dbReference type="Gene3D" id="3.90.180.10">
    <property type="entry name" value="Medium-chain alcohol dehydrogenases, catalytic domain"/>
    <property type="match status" value="1"/>
</dbReference>
<keyword evidence="3" id="KW-1185">Reference proteome</keyword>
<dbReference type="Pfam" id="PF00107">
    <property type="entry name" value="ADH_zinc_N"/>
    <property type="match status" value="1"/>
</dbReference>
<evidence type="ECO:0000313" key="2">
    <source>
        <dbReference type="EMBL" id="RCJ38371.1"/>
    </source>
</evidence>
<dbReference type="InterPro" id="IPR013154">
    <property type="entry name" value="ADH-like_N"/>
</dbReference>
<dbReference type="SUPFAM" id="SSF51735">
    <property type="entry name" value="NAD(P)-binding Rossmann-fold domains"/>
    <property type="match status" value="1"/>
</dbReference>
<name>A0A367RRA8_9NOSO</name>
<evidence type="ECO:0000313" key="3">
    <source>
        <dbReference type="Proteomes" id="UP000252107"/>
    </source>
</evidence>
<dbReference type="Gene3D" id="3.40.50.720">
    <property type="entry name" value="NAD(P)-binding Rossmann-like Domain"/>
    <property type="match status" value="1"/>
</dbReference>
<dbReference type="Proteomes" id="UP000252107">
    <property type="component" value="Unassembled WGS sequence"/>
</dbReference>
<organism evidence="2 3">
    <name type="scientific">Nostoc minutum NIES-26</name>
    <dbReference type="NCBI Taxonomy" id="1844469"/>
    <lineage>
        <taxon>Bacteria</taxon>
        <taxon>Bacillati</taxon>
        <taxon>Cyanobacteriota</taxon>
        <taxon>Cyanophyceae</taxon>
        <taxon>Nostocales</taxon>
        <taxon>Nostocaceae</taxon>
        <taxon>Nostoc</taxon>
    </lineage>
</organism>
<dbReference type="PANTHER" id="PTHR43677">
    <property type="entry name" value="SHORT-CHAIN DEHYDROGENASE/REDUCTASE"/>
    <property type="match status" value="1"/>
</dbReference>
<sequence>MKAARIYDYSGATAVRLDEIEVLQPGPGEVRIRVGAAGINNSDLQTTYGTYRGYGHKELPHILGQEAAGEVDAVGLGVKELIPGMRVVGRVRGAFAEMAFGLASELLPLANEVSFAVAASLPIAYLTAGMALIHKANVQHGEWVLVHPGSGGVGTAAVQLAQLLGGRVIATAGNQVKVQRLLELGALQGIDYSVQDVASEVRRITDNSGVQVALDGAGKVTFAHCLEAIANNGRIVSYGTTTGMDAALPIGKLLGRNATVYGIALWYNNDYQSSLGTLRDLVIPAVAQGKLQPTIDEIVGLEGVSGALLRMENRDLMGKIIVVP</sequence>
<dbReference type="SUPFAM" id="SSF50129">
    <property type="entry name" value="GroES-like"/>
    <property type="match status" value="1"/>
</dbReference>
<dbReference type="Pfam" id="PF08240">
    <property type="entry name" value="ADH_N"/>
    <property type="match status" value="1"/>
</dbReference>
<proteinExistence type="predicted"/>
<dbReference type="InterPro" id="IPR020843">
    <property type="entry name" value="ER"/>
</dbReference>
<comment type="caution">
    <text evidence="2">The sequence shown here is derived from an EMBL/GenBank/DDBJ whole genome shotgun (WGS) entry which is preliminary data.</text>
</comment>
<reference evidence="2" key="1">
    <citation type="submission" date="2016-04" db="EMBL/GenBank/DDBJ databases">
        <authorList>
            <person name="Tabuchi Yagui T.R."/>
        </authorList>
    </citation>
    <scope>NUCLEOTIDE SEQUENCE [LARGE SCALE GENOMIC DNA]</scope>
    <source>
        <strain evidence="2">NIES-26</strain>
    </source>
</reference>
<dbReference type="InterPro" id="IPR036291">
    <property type="entry name" value="NAD(P)-bd_dom_sf"/>
</dbReference>
<evidence type="ECO:0000259" key="1">
    <source>
        <dbReference type="SMART" id="SM00829"/>
    </source>
</evidence>
<dbReference type="PANTHER" id="PTHR43677:SF4">
    <property type="entry name" value="QUINONE OXIDOREDUCTASE-LIKE PROTEIN 2"/>
    <property type="match status" value="1"/>
</dbReference>
<dbReference type="AlphaFoldDB" id="A0A367RRA8"/>
<protein>
    <submittedName>
        <fullName evidence="2">Zn-dependent oxidoreductase, NADPH:quinone reductase</fullName>
    </submittedName>
</protein>
<dbReference type="InterPro" id="IPR013149">
    <property type="entry name" value="ADH-like_C"/>
</dbReference>
<feature type="domain" description="Enoyl reductase (ER)" evidence="1">
    <location>
        <begin position="11"/>
        <end position="322"/>
    </location>
</feature>
<dbReference type="EMBL" id="LXQD01000098">
    <property type="protein sequence ID" value="RCJ38371.1"/>
    <property type="molecule type" value="Genomic_DNA"/>
</dbReference>
<accession>A0A367RRA8</accession>
<dbReference type="SMART" id="SM00829">
    <property type="entry name" value="PKS_ER"/>
    <property type="match status" value="1"/>
</dbReference>
<dbReference type="InterPro" id="IPR011032">
    <property type="entry name" value="GroES-like_sf"/>
</dbReference>
<dbReference type="GO" id="GO:0016491">
    <property type="term" value="F:oxidoreductase activity"/>
    <property type="evidence" value="ECO:0007669"/>
    <property type="project" value="InterPro"/>
</dbReference>
<gene>
    <name evidence="2" type="ORF">A6770_13570</name>
</gene>
<dbReference type="InterPro" id="IPR051397">
    <property type="entry name" value="Zn-ADH-like_protein"/>
</dbReference>